<dbReference type="PANTHER" id="PTHR38123:SF1">
    <property type="entry name" value="HYDROPHOBIC SURFACE BINDING PROTEIN"/>
    <property type="match status" value="1"/>
</dbReference>
<accession>M2ZN74</accession>
<sequence length="176" mass="18045">MLLLQPVQLLLFSTITSALTVIPRQNSQVYNDLTSINGKVQSLTASVNSWNGADLAGALPINTAASDLKSEIDTATANTPSYPEISDAEADAILNFIDSNLKPSVKAAADAVSAKAGNFKAVGVASIVSSTLADLKASTQAYGNALIAKAPSGVKSQAQTELDTIVGYITAAQGSF</sequence>
<proteinExistence type="predicted"/>
<dbReference type="SMR" id="M2ZN74"/>
<dbReference type="GO" id="GO:0005576">
    <property type="term" value="C:extracellular region"/>
    <property type="evidence" value="ECO:0007669"/>
    <property type="project" value="TreeGrafter"/>
</dbReference>
<keyword evidence="1" id="KW-0732">Signal</keyword>
<dbReference type="OrthoDB" id="3485059at2759"/>
<dbReference type="HOGENOM" id="CLU_099165_0_0_1"/>
<feature type="chain" id="PRO_5004030212" description="Hydrophobic surface binding protein" evidence="1">
    <location>
        <begin position="19"/>
        <end position="176"/>
    </location>
</feature>
<dbReference type="EMBL" id="KB446561">
    <property type="protein sequence ID" value="EME80554.1"/>
    <property type="molecule type" value="Genomic_DNA"/>
</dbReference>
<gene>
    <name evidence="2" type="ORF">MYCFIDRAFT_212079</name>
</gene>
<dbReference type="Gene3D" id="1.20.1280.140">
    <property type="match status" value="1"/>
</dbReference>
<dbReference type="GeneID" id="19337603"/>
<evidence type="ECO:0008006" key="4">
    <source>
        <dbReference type="Google" id="ProtNLM"/>
    </source>
</evidence>
<dbReference type="eggNOG" id="ENOG502SCF8">
    <property type="taxonomic scope" value="Eukaryota"/>
</dbReference>
<dbReference type="RefSeq" id="XP_007929454.1">
    <property type="nucleotide sequence ID" value="XM_007931263.1"/>
</dbReference>
<dbReference type="VEuPathDB" id="FungiDB:MYCFIDRAFT_212079"/>
<dbReference type="Proteomes" id="UP000016932">
    <property type="component" value="Unassembled WGS sequence"/>
</dbReference>
<dbReference type="PANTHER" id="PTHR38123">
    <property type="entry name" value="CELL WALL SERINE-THREONINE-RICH GALACTOMANNOPROTEIN MP1 (AFU_ORTHOLOGUE AFUA_4G03240)"/>
    <property type="match status" value="1"/>
</dbReference>
<evidence type="ECO:0000313" key="3">
    <source>
        <dbReference type="Proteomes" id="UP000016932"/>
    </source>
</evidence>
<dbReference type="AlphaFoldDB" id="M2ZN74"/>
<evidence type="ECO:0000313" key="2">
    <source>
        <dbReference type="EMBL" id="EME80554.1"/>
    </source>
</evidence>
<keyword evidence="3" id="KW-1185">Reference proteome</keyword>
<dbReference type="InterPro" id="IPR021054">
    <property type="entry name" value="Cell_wall_mannoprotein_1"/>
</dbReference>
<protein>
    <recommendedName>
        <fullName evidence="4">Hydrophobic surface binding protein</fullName>
    </recommendedName>
</protein>
<feature type="signal peptide" evidence="1">
    <location>
        <begin position="1"/>
        <end position="18"/>
    </location>
</feature>
<organism evidence="2 3">
    <name type="scientific">Pseudocercospora fijiensis (strain CIRAD86)</name>
    <name type="common">Black leaf streak disease fungus</name>
    <name type="synonym">Mycosphaerella fijiensis</name>
    <dbReference type="NCBI Taxonomy" id="383855"/>
    <lineage>
        <taxon>Eukaryota</taxon>
        <taxon>Fungi</taxon>
        <taxon>Dikarya</taxon>
        <taxon>Ascomycota</taxon>
        <taxon>Pezizomycotina</taxon>
        <taxon>Dothideomycetes</taxon>
        <taxon>Dothideomycetidae</taxon>
        <taxon>Mycosphaerellales</taxon>
        <taxon>Mycosphaerellaceae</taxon>
        <taxon>Pseudocercospora</taxon>
    </lineage>
</organism>
<evidence type="ECO:0000256" key="1">
    <source>
        <dbReference type="SAM" id="SignalP"/>
    </source>
</evidence>
<name>M2ZN74_PSEFD</name>
<reference evidence="2 3" key="1">
    <citation type="journal article" date="2012" name="PLoS Pathog.">
        <title>Diverse lifestyles and strategies of plant pathogenesis encoded in the genomes of eighteen Dothideomycetes fungi.</title>
        <authorList>
            <person name="Ohm R.A."/>
            <person name="Feau N."/>
            <person name="Henrissat B."/>
            <person name="Schoch C.L."/>
            <person name="Horwitz B.A."/>
            <person name="Barry K.W."/>
            <person name="Condon B.J."/>
            <person name="Copeland A.C."/>
            <person name="Dhillon B."/>
            <person name="Glaser F."/>
            <person name="Hesse C.N."/>
            <person name="Kosti I."/>
            <person name="LaButti K."/>
            <person name="Lindquist E.A."/>
            <person name="Lucas S."/>
            <person name="Salamov A.A."/>
            <person name="Bradshaw R.E."/>
            <person name="Ciuffetti L."/>
            <person name="Hamelin R.C."/>
            <person name="Kema G.H.J."/>
            <person name="Lawrence C."/>
            <person name="Scott J.A."/>
            <person name="Spatafora J.W."/>
            <person name="Turgeon B.G."/>
            <person name="de Wit P.J.G.M."/>
            <person name="Zhong S."/>
            <person name="Goodwin S.B."/>
            <person name="Grigoriev I.V."/>
        </authorList>
    </citation>
    <scope>NUCLEOTIDE SEQUENCE [LARGE SCALE GENOMIC DNA]</scope>
    <source>
        <strain evidence="2 3">CIRAD86</strain>
    </source>
</reference>
<dbReference type="Pfam" id="PF12296">
    <property type="entry name" value="HsbA"/>
    <property type="match status" value="1"/>
</dbReference>
<dbReference type="KEGG" id="pfj:MYCFIDRAFT_212079"/>